<comment type="caution">
    <text evidence="4">The sequence shown here is derived from an EMBL/GenBank/DDBJ whole genome shotgun (WGS) entry which is preliminary data.</text>
</comment>
<name>X1D0N0_9ZZZZ</name>
<dbReference type="InterPro" id="IPR050522">
    <property type="entry name" value="Ribosomal_protein_eL43"/>
</dbReference>
<gene>
    <name evidence="4" type="ORF">S01H4_51729</name>
</gene>
<dbReference type="Gene3D" id="2.20.25.30">
    <property type="match status" value="1"/>
</dbReference>
<dbReference type="SUPFAM" id="SSF57829">
    <property type="entry name" value="Zn-binding ribosomal proteins"/>
    <property type="match status" value="1"/>
</dbReference>
<dbReference type="GO" id="GO:1990904">
    <property type="term" value="C:ribonucleoprotein complex"/>
    <property type="evidence" value="ECO:0007669"/>
    <property type="project" value="UniProtKB-KW"/>
</dbReference>
<accession>X1D0N0</accession>
<dbReference type="InterPro" id="IPR011331">
    <property type="entry name" value="Ribosomal_eL37/eL43"/>
</dbReference>
<dbReference type="GO" id="GO:0006412">
    <property type="term" value="P:translation"/>
    <property type="evidence" value="ECO:0007669"/>
    <property type="project" value="InterPro"/>
</dbReference>
<evidence type="ECO:0008006" key="5">
    <source>
        <dbReference type="Google" id="ProtNLM"/>
    </source>
</evidence>
<keyword evidence="3" id="KW-0687">Ribonucleoprotein</keyword>
<proteinExistence type="inferred from homology"/>
<dbReference type="GO" id="GO:0005840">
    <property type="term" value="C:ribosome"/>
    <property type="evidence" value="ECO:0007669"/>
    <property type="project" value="UniProtKB-KW"/>
</dbReference>
<evidence type="ECO:0000256" key="1">
    <source>
        <dbReference type="ARBA" id="ARBA00008672"/>
    </source>
</evidence>
<dbReference type="InterPro" id="IPR002674">
    <property type="entry name" value="Ribosomal_eL43"/>
</dbReference>
<feature type="non-terminal residue" evidence="4">
    <location>
        <position position="1"/>
    </location>
</feature>
<evidence type="ECO:0000313" key="4">
    <source>
        <dbReference type="EMBL" id="GAH01820.1"/>
    </source>
</evidence>
<dbReference type="InterPro" id="IPR011332">
    <property type="entry name" value="Ribosomal_zn-bd"/>
</dbReference>
<protein>
    <recommendedName>
        <fullName evidence="5">50S ribosomal protein L37ae</fullName>
    </recommendedName>
</protein>
<dbReference type="PANTHER" id="PTHR48129:SF1">
    <property type="entry name" value="LARGE RIBOSOMAL SUBUNIT PROTEIN EL43"/>
    <property type="match status" value="1"/>
</dbReference>
<evidence type="ECO:0000256" key="3">
    <source>
        <dbReference type="ARBA" id="ARBA00023274"/>
    </source>
</evidence>
<dbReference type="GO" id="GO:0003735">
    <property type="term" value="F:structural constituent of ribosome"/>
    <property type="evidence" value="ECO:0007669"/>
    <property type="project" value="InterPro"/>
</dbReference>
<dbReference type="EMBL" id="BART01029487">
    <property type="protein sequence ID" value="GAH01820.1"/>
    <property type="molecule type" value="Genomic_DNA"/>
</dbReference>
<reference evidence="4" key="1">
    <citation type="journal article" date="2014" name="Front. Microbiol.">
        <title>High frequency of phylogenetically diverse reductive dehalogenase-homologous genes in deep subseafloor sedimentary metagenomes.</title>
        <authorList>
            <person name="Kawai M."/>
            <person name="Futagami T."/>
            <person name="Toyoda A."/>
            <person name="Takaki Y."/>
            <person name="Nishi S."/>
            <person name="Hori S."/>
            <person name="Arai W."/>
            <person name="Tsubouchi T."/>
            <person name="Morono Y."/>
            <person name="Uchiyama I."/>
            <person name="Ito T."/>
            <person name="Fujiyama A."/>
            <person name="Inagaki F."/>
            <person name="Takami H."/>
        </authorList>
    </citation>
    <scope>NUCLEOTIDE SEQUENCE</scope>
    <source>
        <strain evidence="4">Expedition CK06-06</strain>
    </source>
</reference>
<organism evidence="4">
    <name type="scientific">marine sediment metagenome</name>
    <dbReference type="NCBI Taxonomy" id="412755"/>
    <lineage>
        <taxon>unclassified sequences</taxon>
        <taxon>metagenomes</taxon>
        <taxon>ecological metagenomes</taxon>
    </lineage>
</organism>
<dbReference type="PANTHER" id="PTHR48129">
    <property type="entry name" value="60S RIBOSOMAL PROTEIN L37A"/>
    <property type="match status" value="1"/>
</dbReference>
<dbReference type="AlphaFoldDB" id="X1D0N0"/>
<sequence length="79" mass="8405">AGRFGPRYGTKIRKLALAVDQKLQQRCKCPSCGAVKVKRVSTSIWKCRRCGVKFAGAAYALSTMAPPAEMKASGGAEEG</sequence>
<evidence type="ECO:0000256" key="2">
    <source>
        <dbReference type="ARBA" id="ARBA00022980"/>
    </source>
</evidence>
<keyword evidence="2" id="KW-0689">Ribosomal protein</keyword>
<dbReference type="Pfam" id="PF01780">
    <property type="entry name" value="Ribosomal_L37ae"/>
    <property type="match status" value="1"/>
</dbReference>
<comment type="similarity">
    <text evidence="1">Belongs to the eukaryotic ribosomal protein eL43 family.</text>
</comment>